<dbReference type="STRING" id="909613.UO65_3582"/>
<keyword evidence="3" id="KW-1185">Reference proteome</keyword>
<evidence type="ECO:0000259" key="1">
    <source>
        <dbReference type="PROSITE" id="PS51819"/>
    </source>
</evidence>
<dbReference type="PANTHER" id="PTHR39175">
    <property type="entry name" value="FAMILY PROTEIN, PUTATIVE (AFU_ORTHOLOGUE AFUA_3G15060)-RELATED"/>
    <property type="match status" value="1"/>
</dbReference>
<dbReference type="RefSeq" id="WP_052021296.1">
    <property type="nucleotide sequence ID" value="NZ_AYXG01000130.1"/>
</dbReference>
<organism evidence="2 3">
    <name type="scientific">Actinokineospora spheciospongiae</name>
    <dbReference type="NCBI Taxonomy" id="909613"/>
    <lineage>
        <taxon>Bacteria</taxon>
        <taxon>Bacillati</taxon>
        <taxon>Actinomycetota</taxon>
        <taxon>Actinomycetes</taxon>
        <taxon>Pseudonocardiales</taxon>
        <taxon>Pseudonocardiaceae</taxon>
        <taxon>Actinokineospora</taxon>
    </lineage>
</organism>
<dbReference type="Proteomes" id="UP000019277">
    <property type="component" value="Unassembled WGS sequence"/>
</dbReference>
<dbReference type="AlphaFoldDB" id="W7IXE4"/>
<feature type="domain" description="VOC" evidence="1">
    <location>
        <begin position="21"/>
        <end position="135"/>
    </location>
</feature>
<dbReference type="PROSITE" id="PS51819">
    <property type="entry name" value="VOC"/>
    <property type="match status" value="1"/>
</dbReference>
<gene>
    <name evidence="2" type="ORF">UO65_3582</name>
</gene>
<proteinExistence type="predicted"/>
<evidence type="ECO:0000313" key="3">
    <source>
        <dbReference type="Proteomes" id="UP000019277"/>
    </source>
</evidence>
<dbReference type="eggNOG" id="COG0346">
    <property type="taxonomic scope" value="Bacteria"/>
</dbReference>
<sequence length="137" mass="14762">MTDDAVLPHTGAGAPTGSGYGLHHVQLAIPPGSEDECRRFYVGLLGLHEVRKPPALAARGGLWVRGDTLEIHLGVEDDFRPARKAHPGIVVRALDDLAERLGSAGVAVAWDDGFPGFRRFYSCDCVGNRLEFMTPEA</sequence>
<reference evidence="2 3" key="1">
    <citation type="journal article" date="2014" name="Genome Announc.">
        <title>Draft Genome Sequence of the Antitrypanosomally Active Sponge-Associated Bacterium Actinokineospora sp. Strain EG49.</title>
        <authorList>
            <person name="Harjes J."/>
            <person name="Ryu T."/>
            <person name="Abdelmohsen U.R."/>
            <person name="Moitinho-Silva L."/>
            <person name="Horn H."/>
            <person name="Ravasi T."/>
            <person name="Hentschel U."/>
        </authorList>
    </citation>
    <scope>NUCLEOTIDE SEQUENCE [LARGE SCALE GENOMIC DNA]</scope>
    <source>
        <strain evidence="2 3">EG49</strain>
    </source>
</reference>
<comment type="caution">
    <text evidence="2">The sequence shown here is derived from an EMBL/GenBank/DDBJ whole genome shotgun (WGS) entry which is preliminary data.</text>
</comment>
<dbReference type="OrthoDB" id="9813630at2"/>
<dbReference type="PATRIC" id="fig|909613.9.peg.3581"/>
<dbReference type="InterPro" id="IPR029068">
    <property type="entry name" value="Glyas_Bleomycin-R_OHBP_Dase"/>
</dbReference>
<dbReference type="Gene3D" id="3.10.180.10">
    <property type="entry name" value="2,3-Dihydroxybiphenyl 1,2-Dioxygenase, domain 1"/>
    <property type="match status" value="1"/>
</dbReference>
<dbReference type="InterPro" id="IPR037523">
    <property type="entry name" value="VOC_core"/>
</dbReference>
<protein>
    <recommendedName>
        <fullName evidence="1">VOC domain-containing protein</fullName>
    </recommendedName>
</protein>
<dbReference type="SUPFAM" id="SSF54593">
    <property type="entry name" value="Glyoxalase/Bleomycin resistance protein/Dihydroxybiphenyl dioxygenase"/>
    <property type="match status" value="1"/>
</dbReference>
<evidence type="ECO:0000313" key="2">
    <source>
        <dbReference type="EMBL" id="EWC61101.1"/>
    </source>
</evidence>
<name>W7IXE4_9PSEU</name>
<dbReference type="PANTHER" id="PTHR39175:SF1">
    <property type="entry name" value="FAMILY PROTEIN, PUTATIVE (AFU_ORTHOLOGUE AFUA_3G15060)-RELATED"/>
    <property type="match status" value="1"/>
</dbReference>
<dbReference type="EMBL" id="AYXG01000130">
    <property type="protein sequence ID" value="EWC61101.1"/>
    <property type="molecule type" value="Genomic_DNA"/>
</dbReference>
<accession>W7IXE4</accession>